<dbReference type="PROSITE" id="PS00061">
    <property type="entry name" value="ADH_SHORT"/>
    <property type="match status" value="1"/>
</dbReference>
<dbReference type="InterPro" id="IPR036291">
    <property type="entry name" value="NAD(P)-bd_dom_sf"/>
</dbReference>
<protein>
    <submittedName>
        <fullName evidence="4">Dehydrogenase</fullName>
    </submittedName>
</protein>
<accession>A0A2S7K364</accession>
<proteinExistence type="inferred from homology"/>
<dbReference type="RefSeq" id="WP_104831052.1">
    <property type="nucleotide sequence ID" value="NZ_PJCH01000011.1"/>
</dbReference>
<dbReference type="OrthoDB" id="7191281at2"/>
<dbReference type="SUPFAM" id="SSF51735">
    <property type="entry name" value="NAD(P)-binding Rossmann-fold domains"/>
    <property type="match status" value="1"/>
</dbReference>
<dbReference type="PRINTS" id="PR00081">
    <property type="entry name" value="GDHRDH"/>
</dbReference>
<dbReference type="InterPro" id="IPR020904">
    <property type="entry name" value="Sc_DH/Rdtase_CS"/>
</dbReference>
<dbReference type="GO" id="GO:0016020">
    <property type="term" value="C:membrane"/>
    <property type="evidence" value="ECO:0007669"/>
    <property type="project" value="TreeGrafter"/>
</dbReference>
<sequence length="302" mass="32755">MKDFAGKTAFITGGASGAGFGQACVFGDAGCRIVIADIRKDAVDEALDKLKARGIDAYGVELDITDRKAYAATADKVEKDFAPVDLLFNTAGVSIFGPLEKASYDDYDWIMGVNFDGVVNGMQTFVPRLIERGKGGYIVNTSSLGCFVAASVAGIYSASKFAVHGITMAMRDALTPYGIGVSVLCPANIRSNIAESVDTRPAHLSNSGYEVDEAEIAALREIYAQGMDPEELAGHVKDAMEKEQFYIIPYPEARPMLEMAFKQVLDALPPIDSDKEGQAKRHAAMMKYQEARKEMDAKRYKK</sequence>
<organism evidence="4 5">
    <name type="scientific">Hyphococcus luteus</name>
    <dbReference type="NCBI Taxonomy" id="2058213"/>
    <lineage>
        <taxon>Bacteria</taxon>
        <taxon>Pseudomonadati</taxon>
        <taxon>Pseudomonadota</taxon>
        <taxon>Alphaproteobacteria</taxon>
        <taxon>Parvularculales</taxon>
        <taxon>Parvularculaceae</taxon>
        <taxon>Hyphococcus</taxon>
    </lineage>
</organism>
<dbReference type="AlphaFoldDB" id="A0A2S7K364"/>
<evidence type="ECO:0000313" key="5">
    <source>
        <dbReference type="Proteomes" id="UP000239504"/>
    </source>
</evidence>
<keyword evidence="2" id="KW-0560">Oxidoreductase</keyword>
<dbReference type="Proteomes" id="UP000239504">
    <property type="component" value="Unassembled WGS sequence"/>
</dbReference>
<name>A0A2S7K364_9PROT</name>
<dbReference type="PRINTS" id="PR00080">
    <property type="entry name" value="SDRFAMILY"/>
</dbReference>
<dbReference type="EMBL" id="PJCH01000011">
    <property type="protein sequence ID" value="PQA86935.1"/>
    <property type="molecule type" value="Genomic_DNA"/>
</dbReference>
<dbReference type="PANTHER" id="PTHR44196:SF1">
    <property type="entry name" value="DEHYDROGENASE_REDUCTASE SDR FAMILY MEMBER 7B"/>
    <property type="match status" value="1"/>
</dbReference>
<keyword evidence="5" id="KW-1185">Reference proteome</keyword>
<comment type="caution">
    <text evidence="4">The sequence shown here is derived from an EMBL/GenBank/DDBJ whole genome shotgun (WGS) entry which is preliminary data.</text>
</comment>
<dbReference type="InterPro" id="IPR002347">
    <property type="entry name" value="SDR_fam"/>
</dbReference>
<dbReference type="GO" id="GO:0016491">
    <property type="term" value="F:oxidoreductase activity"/>
    <property type="evidence" value="ECO:0007669"/>
    <property type="project" value="UniProtKB-KW"/>
</dbReference>
<evidence type="ECO:0000256" key="2">
    <source>
        <dbReference type="ARBA" id="ARBA00023002"/>
    </source>
</evidence>
<dbReference type="PROSITE" id="PS51257">
    <property type="entry name" value="PROKAR_LIPOPROTEIN"/>
    <property type="match status" value="1"/>
</dbReference>
<gene>
    <name evidence="4" type="ORF">CW354_15825</name>
</gene>
<comment type="similarity">
    <text evidence="1 3">Belongs to the short-chain dehydrogenases/reductases (SDR) family.</text>
</comment>
<evidence type="ECO:0000313" key="4">
    <source>
        <dbReference type="EMBL" id="PQA86935.1"/>
    </source>
</evidence>
<dbReference type="PANTHER" id="PTHR44196">
    <property type="entry name" value="DEHYDROGENASE/REDUCTASE SDR FAMILY MEMBER 7B"/>
    <property type="match status" value="1"/>
</dbReference>
<evidence type="ECO:0000256" key="3">
    <source>
        <dbReference type="RuleBase" id="RU000363"/>
    </source>
</evidence>
<reference evidence="4 5" key="1">
    <citation type="submission" date="2017-12" db="EMBL/GenBank/DDBJ databases">
        <authorList>
            <person name="Hurst M.R.H."/>
        </authorList>
    </citation>
    <scope>NUCLEOTIDE SEQUENCE [LARGE SCALE GENOMIC DNA]</scope>
    <source>
        <strain evidence="4 5">SY-3-19</strain>
    </source>
</reference>
<dbReference type="CDD" id="cd05233">
    <property type="entry name" value="SDR_c"/>
    <property type="match status" value="1"/>
</dbReference>
<dbReference type="Pfam" id="PF00106">
    <property type="entry name" value="adh_short"/>
    <property type="match status" value="1"/>
</dbReference>
<evidence type="ECO:0000256" key="1">
    <source>
        <dbReference type="ARBA" id="ARBA00006484"/>
    </source>
</evidence>
<dbReference type="Gene3D" id="3.40.50.720">
    <property type="entry name" value="NAD(P)-binding Rossmann-like Domain"/>
    <property type="match status" value="1"/>
</dbReference>